<dbReference type="GO" id="GO:0005886">
    <property type="term" value="C:plasma membrane"/>
    <property type="evidence" value="ECO:0007669"/>
    <property type="project" value="UniProtKB-SubCell"/>
</dbReference>
<organism evidence="20 21">
    <name type="scientific">Biomaibacter acetigenes</name>
    <dbReference type="NCBI Taxonomy" id="2316383"/>
    <lineage>
        <taxon>Bacteria</taxon>
        <taxon>Bacillati</taxon>
        <taxon>Bacillota</taxon>
        <taxon>Clostridia</taxon>
        <taxon>Thermosediminibacterales</taxon>
        <taxon>Tepidanaerobacteraceae</taxon>
        <taxon>Biomaibacter</taxon>
    </lineage>
</organism>
<evidence type="ECO:0000256" key="12">
    <source>
        <dbReference type="ARBA" id="ARBA00023136"/>
    </source>
</evidence>
<reference evidence="20 21" key="1">
    <citation type="submission" date="2018-10" db="EMBL/GenBank/DDBJ databases">
        <authorList>
            <person name="Zhang X."/>
        </authorList>
    </citation>
    <scope>NUCLEOTIDE SEQUENCE [LARGE SCALE GENOMIC DNA]</scope>
    <source>
        <strain evidence="20 21">SK-G1</strain>
    </source>
</reference>
<dbReference type="Gene3D" id="1.10.287.3610">
    <property type="match status" value="1"/>
</dbReference>
<evidence type="ECO:0000256" key="11">
    <source>
        <dbReference type="ARBA" id="ARBA00023098"/>
    </source>
</evidence>
<dbReference type="GO" id="GO:0005524">
    <property type="term" value="F:ATP binding"/>
    <property type="evidence" value="ECO:0007669"/>
    <property type="project" value="UniProtKB-KW"/>
</dbReference>
<dbReference type="PROSITE" id="PS01069">
    <property type="entry name" value="DAGK_PROKAR"/>
    <property type="match status" value="1"/>
</dbReference>
<evidence type="ECO:0000256" key="7">
    <source>
        <dbReference type="ARBA" id="ARBA00022741"/>
    </source>
</evidence>
<evidence type="ECO:0000256" key="13">
    <source>
        <dbReference type="ARBA" id="ARBA00023209"/>
    </source>
</evidence>
<dbReference type="KEGG" id="bacg:D2962_06370"/>
<feature type="binding site" evidence="18">
    <location>
        <position position="73"/>
    </location>
    <ligand>
        <name>a divalent metal cation</name>
        <dbReference type="ChEBI" id="CHEBI:60240"/>
    </ligand>
</feature>
<evidence type="ECO:0000313" key="21">
    <source>
        <dbReference type="Proteomes" id="UP000280960"/>
    </source>
</evidence>
<keyword evidence="6 19" id="KW-0812">Transmembrane</keyword>
<evidence type="ECO:0000256" key="15">
    <source>
        <dbReference type="PIRSR" id="PIRSR600829-1"/>
    </source>
</evidence>
<comment type="subcellular location">
    <subcellularLocation>
        <location evidence="1">Cell membrane</location>
        <topology evidence="1">Multi-pass membrane protein</topology>
    </subcellularLocation>
</comment>
<keyword evidence="7 17" id="KW-0547">Nucleotide-binding</keyword>
<feature type="transmembrane region" description="Helical" evidence="19">
    <location>
        <begin position="30"/>
        <end position="47"/>
    </location>
</feature>
<evidence type="ECO:0000256" key="1">
    <source>
        <dbReference type="ARBA" id="ARBA00004651"/>
    </source>
</evidence>
<keyword evidence="3" id="KW-1003">Cell membrane</keyword>
<evidence type="ECO:0000256" key="9">
    <source>
        <dbReference type="ARBA" id="ARBA00022840"/>
    </source>
</evidence>
<dbReference type="GO" id="GO:0016301">
    <property type="term" value="F:kinase activity"/>
    <property type="evidence" value="ECO:0007669"/>
    <property type="project" value="UniProtKB-KW"/>
</dbReference>
<sequence length="140" mass="15501">MKKSRTLLESFKYAVSGTIYSFKTQRNIRIHFLTAITVLLVSPFFNFGAIELLIIFFTIALVIITEMINTAIETTVDLVTEKYHPLAEIAKNVAAGAVLISALNAVVVGYLIFIKDCITSPGFFFSGSGMRRSISSLWVL</sequence>
<comment type="similarity">
    <text evidence="2">Belongs to the bacterial diacylglycerol kinase family.</text>
</comment>
<dbReference type="RefSeq" id="WP_122015753.1">
    <property type="nucleotide sequence ID" value="NZ_CP033169.1"/>
</dbReference>
<evidence type="ECO:0000256" key="18">
    <source>
        <dbReference type="PIRSR" id="PIRSR600829-4"/>
    </source>
</evidence>
<dbReference type="EMBL" id="CP033169">
    <property type="protein sequence ID" value="AYO32222.1"/>
    <property type="molecule type" value="Genomic_DNA"/>
</dbReference>
<feature type="binding site" evidence="17">
    <location>
        <position position="13"/>
    </location>
    <ligand>
        <name>ATP</name>
        <dbReference type="ChEBI" id="CHEBI:30616"/>
    </ligand>
</feature>
<comment type="cofactor">
    <cofactor evidence="18">
        <name>Mg(2+)</name>
        <dbReference type="ChEBI" id="CHEBI:18420"/>
    </cofactor>
    <text evidence="18">Mn(2+), Zn(2+), Cd(2+) and Co(2+) support activity to lesser extents.</text>
</comment>
<dbReference type="InterPro" id="IPR036945">
    <property type="entry name" value="DAGK_sf"/>
</dbReference>
<feature type="transmembrane region" description="Helical" evidence="19">
    <location>
        <begin position="93"/>
        <end position="113"/>
    </location>
</feature>
<dbReference type="Proteomes" id="UP000280960">
    <property type="component" value="Chromosome"/>
</dbReference>
<dbReference type="AlphaFoldDB" id="A0A3G2R9Q3"/>
<evidence type="ECO:0000256" key="2">
    <source>
        <dbReference type="ARBA" id="ARBA00005967"/>
    </source>
</evidence>
<evidence type="ECO:0000256" key="8">
    <source>
        <dbReference type="ARBA" id="ARBA00022777"/>
    </source>
</evidence>
<evidence type="ECO:0000256" key="17">
    <source>
        <dbReference type="PIRSR" id="PIRSR600829-3"/>
    </source>
</evidence>
<dbReference type="PANTHER" id="PTHR34299:SF1">
    <property type="entry name" value="DIACYLGLYCEROL KINASE"/>
    <property type="match status" value="1"/>
</dbReference>
<dbReference type="PANTHER" id="PTHR34299">
    <property type="entry name" value="DIACYLGLYCEROL KINASE"/>
    <property type="match status" value="1"/>
</dbReference>
<keyword evidence="18" id="KW-0460">Magnesium</keyword>
<keyword evidence="8 20" id="KW-0418">Kinase</keyword>
<evidence type="ECO:0000256" key="10">
    <source>
        <dbReference type="ARBA" id="ARBA00022989"/>
    </source>
</evidence>
<dbReference type="GO" id="GO:0008654">
    <property type="term" value="P:phospholipid biosynthetic process"/>
    <property type="evidence" value="ECO:0007669"/>
    <property type="project" value="UniProtKB-KW"/>
</dbReference>
<name>A0A3G2R9Q3_9FIRM</name>
<keyword evidence="18" id="KW-0479">Metal-binding</keyword>
<dbReference type="Pfam" id="PF01219">
    <property type="entry name" value="DAGK_prokar"/>
    <property type="match status" value="1"/>
</dbReference>
<feature type="binding site" evidence="16">
    <location>
        <position position="66"/>
    </location>
    <ligand>
        <name>substrate</name>
    </ligand>
</feature>
<evidence type="ECO:0000256" key="5">
    <source>
        <dbReference type="ARBA" id="ARBA00022679"/>
    </source>
</evidence>
<dbReference type="GO" id="GO:0046872">
    <property type="term" value="F:metal ion binding"/>
    <property type="evidence" value="ECO:0007669"/>
    <property type="project" value="UniProtKB-KW"/>
</dbReference>
<evidence type="ECO:0000256" key="19">
    <source>
        <dbReference type="SAM" id="Phobius"/>
    </source>
</evidence>
<proteinExistence type="inferred from homology"/>
<dbReference type="InterPro" id="IPR000829">
    <property type="entry name" value="DAGK"/>
</dbReference>
<evidence type="ECO:0000256" key="3">
    <source>
        <dbReference type="ARBA" id="ARBA00022475"/>
    </source>
</evidence>
<dbReference type="CDD" id="cd14266">
    <property type="entry name" value="UDPK_IM_PAP2_like"/>
    <property type="match status" value="1"/>
</dbReference>
<keyword evidence="5" id="KW-0808">Transferase</keyword>
<keyword evidence="12 19" id="KW-0472">Membrane</keyword>
<keyword evidence="14" id="KW-1208">Phospholipid metabolism</keyword>
<evidence type="ECO:0000313" key="20">
    <source>
        <dbReference type="EMBL" id="AYO32222.1"/>
    </source>
</evidence>
<keyword evidence="10 19" id="KW-1133">Transmembrane helix</keyword>
<evidence type="ECO:0000256" key="16">
    <source>
        <dbReference type="PIRSR" id="PIRSR600829-2"/>
    </source>
</evidence>
<keyword evidence="21" id="KW-1185">Reference proteome</keyword>
<evidence type="ECO:0000256" key="4">
    <source>
        <dbReference type="ARBA" id="ARBA00022516"/>
    </source>
</evidence>
<protein>
    <submittedName>
        <fullName evidence="20">Diacylglycerol kinase</fullName>
    </submittedName>
</protein>
<accession>A0A3G2R9Q3</accession>
<keyword evidence="4" id="KW-0444">Lipid biosynthesis</keyword>
<feature type="active site" description="Proton acceptor" evidence="15">
    <location>
        <position position="66"/>
    </location>
</feature>
<keyword evidence="9 17" id="KW-0067">ATP-binding</keyword>
<keyword evidence="11" id="KW-0443">Lipid metabolism</keyword>
<evidence type="ECO:0000256" key="14">
    <source>
        <dbReference type="ARBA" id="ARBA00023264"/>
    </source>
</evidence>
<evidence type="ECO:0000256" key="6">
    <source>
        <dbReference type="ARBA" id="ARBA00022692"/>
    </source>
</evidence>
<feature type="binding site" evidence="17">
    <location>
        <position position="73"/>
    </location>
    <ligand>
        <name>ATP</name>
        <dbReference type="ChEBI" id="CHEBI:30616"/>
    </ligand>
</feature>
<feature type="transmembrane region" description="Helical" evidence="19">
    <location>
        <begin position="53"/>
        <end position="72"/>
    </location>
</feature>
<keyword evidence="13" id="KW-0594">Phospholipid biosynthesis</keyword>
<gene>
    <name evidence="20" type="ORF">D2962_06370</name>
</gene>